<dbReference type="RefSeq" id="XP_065653730.1">
    <property type="nucleotide sequence ID" value="XM_065797658.1"/>
</dbReference>
<dbReference type="InterPro" id="IPR000884">
    <property type="entry name" value="TSP1_rpt"/>
</dbReference>
<dbReference type="InterPro" id="IPR043159">
    <property type="entry name" value="Lectin_gal-bd_sf"/>
</dbReference>
<dbReference type="PROSITE" id="PS50092">
    <property type="entry name" value="TSP1"/>
    <property type="match status" value="4"/>
</dbReference>
<keyword evidence="3" id="KW-0732">Signal</keyword>
<reference evidence="5" key="1">
    <citation type="submission" date="2025-08" db="UniProtKB">
        <authorList>
            <consortium name="RefSeq"/>
        </authorList>
    </citation>
    <scope>IDENTIFICATION</scope>
</reference>
<dbReference type="SUPFAM" id="SSF82895">
    <property type="entry name" value="TSP-1 type 1 repeat"/>
    <property type="match status" value="4"/>
</dbReference>
<dbReference type="GeneID" id="136080685"/>
<evidence type="ECO:0000256" key="2">
    <source>
        <dbReference type="ARBA" id="ARBA00023157"/>
    </source>
</evidence>
<dbReference type="InterPro" id="IPR052065">
    <property type="entry name" value="Compl_asym_regulator"/>
</dbReference>
<feature type="signal peptide" evidence="3">
    <location>
        <begin position="1"/>
        <end position="17"/>
    </location>
</feature>
<dbReference type="PANTHER" id="PTHR22906:SF21">
    <property type="entry name" value="SEMA DOMAIN-CONTAINING PROTEIN"/>
    <property type="match status" value="1"/>
</dbReference>
<keyword evidence="4" id="KW-1185">Reference proteome</keyword>
<sequence>MIFFYLTIWVLVTPGACKLNSIEICEGSSNEINCPQASFIQIQSAFYSCFNHKICSTNATTHVFPINLTNVTNIVRNLCNRNSSCLIEPNKFLFDNICLNTWMHTIVNYSCYLEDSIFVAKTNHFSNITLNAFYDEFVVSFDLLNTGKNPTTVISIDDSSGSLIDFNVFDIFLTIVGLCSYAVPITVNTWSSIMISQYFIDDDNIYEITVSVNGSVQFLSFCSQPQMFTDAILYTFPNCFGLLVCNYGSIQNLSIYSNTQVIWSEWSEWSHCDTSYVITRTRNCSNNQWLNCTGNNSEVKSCSSLYQAFWSQWSNWTNCNTSYGFASRYRQCNNSNSFDWCIGNDSEVNQCFAFWTQWSNWTNCNSSYSFTSRYRQCNTSNPVDSCIGNITEVNQCFAFWTQWSNWTSCNSSYGFTSRYRQCNTSNAGDLCIGNNTEVNQCFAFWTQWSIWTNCNSSYSFTSRYRQCNTSNAGDLCIGNNTEVNQCFAFWTQWSNWTSCSSSYGFTSRYRQCNTSNAVDSCIGNNTEFNQCFAFWTQWSNWTSCSSSYGFTSRYRQCNTSNAVDLCIGNNTEVNQCFAFWTQWSIWTSCNSSYGFTSRYRQCNTSNAGDLCIGNNTEVNQCYVLALAYWAQWSNWTCCNSSYGNISRYRRCNTFNAVDSCIGNNSEIKQCFVFWTQWSNWAGCNSSHEFMSRKRECNTSNAIDQCIGNNTEVNQCLAFWSQWSVWSSCYATYGFMNRSRNCIISNNIDLCYGNNSEITECFEKWTTWSECSVTCGIGNRSRSSLNTTAPVVMFENCYTINCPEDGIWGPWSNTECSITCGNGIKVFNRSCNKPLFNGRDCIGISNYTEFCDNNIICPVNGYWSTWSSWSLCNQPCKGGIISRFRSCSNPMPNFGGQDCNGNVVDFANCPWQTCKSSVDLNLAVNFVDEEYTYWYSVVKSAPLTFRDRIKNTISNLYSSHKVNVTLNVILHSVEFRP</sequence>
<evidence type="ECO:0000313" key="4">
    <source>
        <dbReference type="Proteomes" id="UP001652625"/>
    </source>
</evidence>
<dbReference type="CDD" id="cd22823">
    <property type="entry name" value="Gal_Rha_Lectin"/>
    <property type="match status" value="1"/>
</dbReference>
<name>A0ABM4BWY7_HYDVU</name>
<dbReference type="Gene3D" id="2.20.100.10">
    <property type="entry name" value="Thrombospondin type-1 (TSP1) repeat"/>
    <property type="match status" value="6"/>
</dbReference>
<dbReference type="SMART" id="SM00209">
    <property type="entry name" value="TSP1"/>
    <property type="match status" value="13"/>
</dbReference>
<evidence type="ECO:0000256" key="1">
    <source>
        <dbReference type="ARBA" id="ARBA00022737"/>
    </source>
</evidence>
<dbReference type="InterPro" id="IPR036383">
    <property type="entry name" value="TSP1_rpt_sf"/>
</dbReference>
<evidence type="ECO:0000256" key="3">
    <source>
        <dbReference type="SAM" id="SignalP"/>
    </source>
</evidence>
<evidence type="ECO:0000313" key="5">
    <source>
        <dbReference type="RefSeq" id="XP_065653730.1"/>
    </source>
</evidence>
<gene>
    <name evidence="5" type="primary">LOC136080685</name>
</gene>
<keyword evidence="1" id="KW-0677">Repeat</keyword>
<protein>
    <submittedName>
        <fullName evidence="5">A disintegrin and metalloproteinase with thrombospondin motifs adt-1-like isoform X7</fullName>
    </submittedName>
</protein>
<dbReference type="PANTHER" id="PTHR22906">
    <property type="entry name" value="PROPERDIN"/>
    <property type="match status" value="1"/>
</dbReference>
<feature type="chain" id="PRO_5047394176" evidence="3">
    <location>
        <begin position="18"/>
        <end position="976"/>
    </location>
</feature>
<organism evidence="4 5">
    <name type="scientific">Hydra vulgaris</name>
    <name type="common">Hydra</name>
    <name type="synonym">Hydra attenuata</name>
    <dbReference type="NCBI Taxonomy" id="6087"/>
    <lineage>
        <taxon>Eukaryota</taxon>
        <taxon>Metazoa</taxon>
        <taxon>Cnidaria</taxon>
        <taxon>Hydrozoa</taxon>
        <taxon>Hydroidolina</taxon>
        <taxon>Anthoathecata</taxon>
        <taxon>Aplanulata</taxon>
        <taxon>Hydridae</taxon>
        <taxon>Hydra</taxon>
    </lineage>
</organism>
<dbReference type="Proteomes" id="UP001652625">
    <property type="component" value="Chromosome 05"/>
</dbReference>
<dbReference type="Gene3D" id="2.60.120.740">
    <property type="match status" value="1"/>
</dbReference>
<proteinExistence type="predicted"/>
<dbReference type="Pfam" id="PF00090">
    <property type="entry name" value="TSP_1"/>
    <property type="match status" value="10"/>
</dbReference>
<accession>A0ABM4BWY7</accession>
<keyword evidence="2" id="KW-1015">Disulfide bond</keyword>